<feature type="domain" description="Caspase family p20" evidence="10">
    <location>
        <begin position="187"/>
        <end position="311"/>
    </location>
</feature>
<keyword evidence="3" id="KW-0053">Apoptosis</keyword>
<dbReference type="PANTHER" id="PTHR10454">
    <property type="entry name" value="CASPASE"/>
    <property type="match status" value="1"/>
</dbReference>
<feature type="domain" description="Caspase family p10" evidence="9">
    <location>
        <begin position="334"/>
        <end position="429"/>
    </location>
</feature>
<dbReference type="EMBL" id="JAHWGI010000723">
    <property type="protein sequence ID" value="KAK3917384.1"/>
    <property type="molecule type" value="Genomic_DNA"/>
</dbReference>
<dbReference type="PROSITE" id="PS50208">
    <property type="entry name" value="CASPASE_P20"/>
    <property type="match status" value="1"/>
</dbReference>
<dbReference type="InterPro" id="IPR002398">
    <property type="entry name" value="Pept_C14"/>
</dbReference>
<dbReference type="InterPro" id="IPR001309">
    <property type="entry name" value="Pept_C14_p20"/>
</dbReference>
<evidence type="ECO:0000256" key="7">
    <source>
        <dbReference type="RuleBase" id="RU003971"/>
    </source>
</evidence>
<accession>A0AAE1H9N1</accession>
<keyword evidence="4" id="KW-0378">Hydrolase</keyword>
<dbReference type="GO" id="GO:0043525">
    <property type="term" value="P:positive regulation of neuron apoptotic process"/>
    <property type="evidence" value="ECO:0007669"/>
    <property type="project" value="TreeGrafter"/>
</dbReference>
<feature type="compositionally biased region" description="Acidic residues" evidence="8">
    <location>
        <begin position="16"/>
        <end position="36"/>
    </location>
</feature>
<dbReference type="PANTHER" id="PTHR10454:SF245">
    <property type="entry name" value="CASPASE-RELATED"/>
    <property type="match status" value="1"/>
</dbReference>
<evidence type="ECO:0000256" key="6">
    <source>
        <dbReference type="ARBA" id="ARBA00023145"/>
    </source>
</evidence>
<dbReference type="GO" id="GO:0045476">
    <property type="term" value="P:nurse cell apoptotic process"/>
    <property type="evidence" value="ECO:0007669"/>
    <property type="project" value="UniProtKB-ARBA"/>
</dbReference>
<evidence type="ECO:0000259" key="10">
    <source>
        <dbReference type="PROSITE" id="PS50208"/>
    </source>
</evidence>
<dbReference type="GO" id="GO:0005737">
    <property type="term" value="C:cytoplasm"/>
    <property type="evidence" value="ECO:0007669"/>
    <property type="project" value="TreeGrafter"/>
</dbReference>
<dbReference type="PROSITE" id="PS01122">
    <property type="entry name" value="CASPASE_CYS"/>
    <property type="match status" value="1"/>
</dbReference>
<keyword evidence="12" id="KW-1185">Reference proteome</keyword>
<dbReference type="Proteomes" id="UP001219518">
    <property type="component" value="Unassembled WGS sequence"/>
</dbReference>
<evidence type="ECO:0000256" key="4">
    <source>
        <dbReference type="ARBA" id="ARBA00022801"/>
    </source>
</evidence>
<dbReference type="GO" id="GO:0004197">
    <property type="term" value="F:cysteine-type endopeptidase activity"/>
    <property type="evidence" value="ECO:0007669"/>
    <property type="project" value="InterPro"/>
</dbReference>
<dbReference type="CDD" id="cd00032">
    <property type="entry name" value="CASc"/>
    <property type="match status" value="1"/>
</dbReference>
<dbReference type="InterPro" id="IPR011600">
    <property type="entry name" value="Pept_C14_caspase"/>
</dbReference>
<evidence type="ECO:0000313" key="11">
    <source>
        <dbReference type="EMBL" id="KAK3917384.1"/>
    </source>
</evidence>
<gene>
    <name evidence="11" type="ORF">KUF71_006915</name>
</gene>
<comment type="similarity">
    <text evidence="1 7">Belongs to the peptidase C14A family.</text>
</comment>
<dbReference type="Pfam" id="PF00656">
    <property type="entry name" value="Peptidase_C14"/>
    <property type="match status" value="1"/>
</dbReference>
<reference evidence="11" key="2">
    <citation type="journal article" date="2023" name="BMC Genomics">
        <title>Pest status, molecular evolution, and epigenetic factors derived from the genome assembly of Frankliniella fusca, a thysanopteran phytovirus vector.</title>
        <authorList>
            <person name="Catto M.A."/>
            <person name="Labadie P.E."/>
            <person name="Jacobson A.L."/>
            <person name="Kennedy G.G."/>
            <person name="Srinivasan R."/>
            <person name="Hunt B.G."/>
        </authorList>
    </citation>
    <scope>NUCLEOTIDE SEQUENCE</scope>
    <source>
        <strain evidence="11">PL_HMW_Pooled</strain>
    </source>
</reference>
<dbReference type="FunFam" id="3.40.50.1460:FF:000001">
    <property type="entry name" value="Caspase-3 preproprotein"/>
    <property type="match status" value="1"/>
</dbReference>
<reference evidence="11" key="1">
    <citation type="submission" date="2021-07" db="EMBL/GenBank/DDBJ databases">
        <authorList>
            <person name="Catto M.A."/>
            <person name="Jacobson A."/>
            <person name="Kennedy G."/>
            <person name="Labadie P."/>
            <person name="Hunt B.G."/>
            <person name="Srinivasan R."/>
        </authorList>
    </citation>
    <scope>NUCLEOTIDE SEQUENCE</scope>
    <source>
        <strain evidence="11">PL_HMW_Pooled</strain>
        <tissue evidence="11">Head</tissue>
    </source>
</reference>
<comment type="caution">
    <text evidence="11">The sequence shown here is derived from an EMBL/GenBank/DDBJ whole genome shotgun (WGS) entry which is preliminary data.</text>
</comment>
<keyword evidence="6" id="KW-0865">Zymogen</keyword>
<evidence type="ECO:0000256" key="2">
    <source>
        <dbReference type="ARBA" id="ARBA00022670"/>
    </source>
</evidence>
<dbReference type="InterPro" id="IPR015917">
    <property type="entry name" value="Pept_C14A"/>
</dbReference>
<dbReference type="InterPro" id="IPR002138">
    <property type="entry name" value="Pept_C14_p10"/>
</dbReference>
<keyword evidence="5" id="KW-0788">Thiol protease</keyword>
<evidence type="ECO:0000256" key="3">
    <source>
        <dbReference type="ARBA" id="ARBA00022703"/>
    </source>
</evidence>
<dbReference type="PROSITE" id="PS50207">
    <property type="entry name" value="CASPASE_P10"/>
    <property type="match status" value="1"/>
</dbReference>
<evidence type="ECO:0000313" key="12">
    <source>
        <dbReference type="Proteomes" id="UP001219518"/>
    </source>
</evidence>
<dbReference type="GO" id="GO:0006508">
    <property type="term" value="P:proteolysis"/>
    <property type="evidence" value="ECO:0007669"/>
    <property type="project" value="UniProtKB-KW"/>
</dbReference>
<dbReference type="PRINTS" id="PR00376">
    <property type="entry name" value="IL1BCENZYME"/>
</dbReference>
<dbReference type="GO" id="GO:0016322">
    <property type="term" value="P:neuron remodeling"/>
    <property type="evidence" value="ECO:0007669"/>
    <property type="project" value="UniProtKB-ARBA"/>
</dbReference>
<protein>
    <submittedName>
        <fullName evidence="11">Caspase-1</fullName>
    </submittedName>
</protein>
<dbReference type="SMART" id="SM00115">
    <property type="entry name" value="CASc"/>
    <property type="match status" value="1"/>
</dbReference>
<dbReference type="InterPro" id="IPR029030">
    <property type="entry name" value="Caspase-like_dom_sf"/>
</dbReference>
<dbReference type="SUPFAM" id="SSF52129">
    <property type="entry name" value="Caspase-like"/>
    <property type="match status" value="1"/>
</dbReference>
<dbReference type="Gene3D" id="3.40.50.1460">
    <property type="match status" value="1"/>
</dbReference>
<evidence type="ECO:0000256" key="8">
    <source>
        <dbReference type="SAM" id="MobiDB-lite"/>
    </source>
</evidence>
<dbReference type="GO" id="GO:0045751">
    <property type="term" value="P:negative regulation of Toll signaling pathway"/>
    <property type="evidence" value="ECO:0007669"/>
    <property type="project" value="UniProtKB-ARBA"/>
</dbReference>
<evidence type="ECO:0000259" key="9">
    <source>
        <dbReference type="PROSITE" id="PS50207"/>
    </source>
</evidence>
<name>A0AAE1H9N1_9NEOP</name>
<feature type="region of interest" description="Disordered" evidence="8">
    <location>
        <begin position="1"/>
        <end position="47"/>
    </location>
</feature>
<keyword evidence="2" id="KW-0645">Protease</keyword>
<dbReference type="GO" id="GO:1990525">
    <property type="term" value="F:BIR domain binding"/>
    <property type="evidence" value="ECO:0007669"/>
    <property type="project" value="UniProtKB-ARBA"/>
</dbReference>
<sequence length="431" mass="48194">MSAPIDCGPPRKLREEDYDLDDEVFVDDHDADGDEGVELRDKTPLQPRQRRVSDVIDSIGNSPVHQHLMDAIEAMEGRRLSDPVGLLQRRDTQPSRRSDSFAMNNALNSAGRPKSLLVDQGYGSSSTMSPHYLVYPQPPVPVKAGKAKAANDTIDAQPYNVPPTTPGIQARMSVSKDSEEYNMSHARRGKAVIFNHDVFNIDGINSRSGSDVDVKNLIQTFNGLGFEPVVFNNLTYVEIKAEISKLSSEDFTDADCLCITVLTHGMGSNYLLAKDIPYSIDTLWTPFTADRCLSLAGKPKLFFIQACRGERLDSGVTLVSHRHRSETDSSTPTESYKIPTHADFLMAYSSVEGFFSWRNPEDGTWFIQCLCDELQKNAGKTDLLKLLTNVSRKVALEFQSYNDVIPWQHEQKQVPSIVSMLIRDIYLRPKC</sequence>
<evidence type="ECO:0000256" key="5">
    <source>
        <dbReference type="ARBA" id="ARBA00022807"/>
    </source>
</evidence>
<evidence type="ECO:0000256" key="1">
    <source>
        <dbReference type="ARBA" id="ARBA00010134"/>
    </source>
</evidence>
<dbReference type="InterPro" id="IPR033139">
    <property type="entry name" value="Caspase_cys_AS"/>
</dbReference>
<dbReference type="AlphaFoldDB" id="A0AAE1H9N1"/>
<organism evidence="11 12">
    <name type="scientific">Frankliniella fusca</name>
    <dbReference type="NCBI Taxonomy" id="407009"/>
    <lineage>
        <taxon>Eukaryota</taxon>
        <taxon>Metazoa</taxon>
        <taxon>Ecdysozoa</taxon>
        <taxon>Arthropoda</taxon>
        <taxon>Hexapoda</taxon>
        <taxon>Insecta</taxon>
        <taxon>Pterygota</taxon>
        <taxon>Neoptera</taxon>
        <taxon>Paraneoptera</taxon>
        <taxon>Thysanoptera</taxon>
        <taxon>Terebrantia</taxon>
        <taxon>Thripoidea</taxon>
        <taxon>Thripidae</taxon>
        <taxon>Frankliniella</taxon>
    </lineage>
</organism>
<proteinExistence type="inferred from homology"/>